<keyword evidence="2" id="KW-1185">Reference proteome</keyword>
<dbReference type="Proteomes" id="UP000241868">
    <property type="component" value="Unassembled WGS sequence"/>
</dbReference>
<protein>
    <recommendedName>
        <fullName evidence="3">IS1595 family transposase</fullName>
    </recommendedName>
</protein>
<comment type="caution">
    <text evidence="1">The sequence shown here is derived from an EMBL/GenBank/DDBJ whole genome shotgun (WGS) entry which is preliminary data.</text>
</comment>
<accession>A0A2P7TY92</accession>
<organism evidence="1 2">
    <name type="scientific">Neisseria iguanae</name>
    <dbReference type="NCBI Taxonomy" id="90242"/>
    <lineage>
        <taxon>Bacteria</taxon>
        <taxon>Pseudomonadati</taxon>
        <taxon>Pseudomonadota</taxon>
        <taxon>Betaproteobacteria</taxon>
        <taxon>Neisseriales</taxon>
        <taxon>Neisseriaceae</taxon>
        <taxon>Neisseria</taxon>
    </lineage>
</organism>
<feature type="non-terminal residue" evidence="1">
    <location>
        <position position="116"/>
    </location>
</feature>
<gene>
    <name evidence="1" type="ORF">C7N83_10815</name>
</gene>
<evidence type="ECO:0000313" key="2">
    <source>
        <dbReference type="Proteomes" id="UP000241868"/>
    </source>
</evidence>
<reference evidence="1 2" key="1">
    <citation type="submission" date="2018-03" db="EMBL/GenBank/DDBJ databases">
        <title>Neisseria weixii sp. nov., isolated from the intestinal contents of Tibetan Plateau pika (Ochotona curzoniae) in Yushu, Qinghai Province, China.</title>
        <authorList>
            <person name="Gui Z."/>
        </authorList>
    </citation>
    <scope>NUCLEOTIDE SEQUENCE [LARGE SCALE GENOMIC DNA]</scope>
    <source>
        <strain evidence="1 2">ATCC 51483</strain>
    </source>
</reference>
<dbReference type="AlphaFoldDB" id="A0A2P7TY92"/>
<dbReference type="EMBL" id="PXYY01000083">
    <property type="protein sequence ID" value="PSJ79661.1"/>
    <property type="molecule type" value="Genomic_DNA"/>
</dbReference>
<evidence type="ECO:0000313" key="1">
    <source>
        <dbReference type="EMBL" id="PSJ79661.1"/>
    </source>
</evidence>
<evidence type="ECO:0008006" key="3">
    <source>
        <dbReference type="Google" id="ProtNLM"/>
    </source>
</evidence>
<sequence length="116" mass="12335">MSDGKNEDNHCKLTKNAQRKLLRFFVPEVMARAAADILGIQPGWAMLAYRKTRQAAACHLAQATGGVFRGPTGPDGGYFGGRRKGKRGSAAAGKAAVSGILKSGRERLVPPLWGIT</sequence>
<name>A0A2P7TY92_9NEIS</name>
<proteinExistence type="predicted"/>